<dbReference type="AlphaFoldDB" id="A0AA39KS77"/>
<dbReference type="InterPro" id="IPR001955">
    <property type="entry name" value="Pancreatic_hormone-like"/>
</dbReference>
<feature type="chain" id="PRO_5041237035" description="Neuropeptide F" evidence="4">
    <location>
        <begin position="33"/>
        <end position="142"/>
    </location>
</feature>
<dbReference type="PROSITE" id="PS50276">
    <property type="entry name" value="PANCREATIC_HORMONE_2"/>
    <property type="match status" value="1"/>
</dbReference>
<comment type="subcellular location">
    <subcellularLocation>
        <location evidence="1">Secreted</location>
    </subcellularLocation>
</comment>
<reference evidence="5" key="2">
    <citation type="submission" date="2023-03" db="EMBL/GenBank/DDBJ databases">
        <authorList>
            <person name="Inwood S.N."/>
            <person name="Skelly J.G."/>
            <person name="Guhlin J."/>
            <person name="Harrop T.W.R."/>
            <person name="Goldson S.G."/>
            <person name="Dearden P.K."/>
        </authorList>
    </citation>
    <scope>NUCLEOTIDE SEQUENCE</scope>
    <source>
        <strain evidence="5">Irish</strain>
        <tissue evidence="5">Whole body</tissue>
    </source>
</reference>
<evidence type="ECO:0000313" key="6">
    <source>
        <dbReference type="Proteomes" id="UP001168990"/>
    </source>
</evidence>
<dbReference type="GO" id="GO:0005576">
    <property type="term" value="C:extracellular region"/>
    <property type="evidence" value="ECO:0007669"/>
    <property type="project" value="UniProtKB-SubCell"/>
</dbReference>
<proteinExistence type="inferred from homology"/>
<organism evidence="5 6">
    <name type="scientific">Microctonus aethiopoides</name>
    <dbReference type="NCBI Taxonomy" id="144406"/>
    <lineage>
        <taxon>Eukaryota</taxon>
        <taxon>Metazoa</taxon>
        <taxon>Ecdysozoa</taxon>
        <taxon>Arthropoda</taxon>
        <taxon>Hexapoda</taxon>
        <taxon>Insecta</taxon>
        <taxon>Pterygota</taxon>
        <taxon>Neoptera</taxon>
        <taxon>Endopterygota</taxon>
        <taxon>Hymenoptera</taxon>
        <taxon>Apocrita</taxon>
        <taxon>Ichneumonoidea</taxon>
        <taxon>Braconidae</taxon>
        <taxon>Euphorinae</taxon>
        <taxon>Microctonus</taxon>
    </lineage>
</organism>
<dbReference type="EMBL" id="JAQQBS010000002">
    <property type="protein sequence ID" value="KAK0171880.1"/>
    <property type="molecule type" value="Genomic_DNA"/>
</dbReference>
<reference evidence="5" key="1">
    <citation type="journal article" date="2023" name="bioRxiv">
        <title>Scaffold-level genome assemblies of two parasitoid biocontrol wasps reveal the parthenogenesis mechanism and an associated novel virus.</title>
        <authorList>
            <person name="Inwood S."/>
            <person name="Skelly J."/>
            <person name="Guhlin J."/>
            <person name="Harrop T."/>
            <person name="Goldson S."/>
            <person name="Dearden P."/>
        </authorList>
    </citation>
    <scope>NUCLEOTIDE SEQUENCE</scope>
    <source>
        <strain evidence="5">Irish</strain>
        <tissue evidence="5">Whole body</tissue>
    </source>
</reference>
<evidence type="ECO:0000313" key="5">
    <source>
        <dbReference type="EMBL" id="KAK0171880.1"/>
    </source>
</evidence>
<evidence type="ECO:0000256" key="3">
    <source>
        <dbReference type="ARBA" id="ARBA00022525"/>
    </source>
</evidence>
<accession>A0AA39KS77</accession>
<comment type="similarity">
    <text evidence="2">Belongs to the NPY family.</text>
</comment>
<name>A0AA39KS77_9HYME</name>
<protein>
    <recommendedName>
        <fullName evidence="7">Neuropeptide F</fullName>
    </recommendedName>
</protein>
<keyword evidence="4" id="KW-0732">Signal</keyword>
<dbReference type="GO" id="GO:0005179">
    <property type="term" value="F:hormone activity"/>
    <property type="evidence" value="ECO:0007669"/>
    <property type="project" value="InterPro"/>
</dbReference>
<keyword evidence="6" id="KW-1185">Reference proteome</keyword>
<dbReference type="Pfam" id="PF00159">
    <property type="entry name" value="Hormone_3"/>
    <property type="match status" value="1"/>
</dbReference>
<feature type="signal peptide" evidence="4">
    <location>
        <begin position="1"/>
        <end position="32"/>
    </location>
</feature>
<dbReference type="Proteomes" id="UP001168990">
    <property type="component" value="Unassembled WGS sequence"/>
</dbReference>
<keyword evidence="3" id="KW-0964">Secreted</keyword>
<comment type="caution">
    <text evidence="5">The sequence shown here is derived from an EMBL/GenBank/DDBJ whole genome shotgun (WGS) entry which is preliminary data.</text>
</comment>
<sequence length="142" mass="16207">MNKNKSMMNAITVTLLVLLIIILMTGLGAVNADPDAMARPTRPKVFTSVDELRRYLDLIRDYYSLSGKARYGKRADMIQARIDSPTYFKHGNFFAETIGDDLDDKQGHNKILKQSSESFIPEWQNIIKMLSINRQEKSHGNQ</sequence>
<evidence type="ECO:0000256" key="1">
    <source>
        <dbReference type="ARBA" id="ARBA00004613"/>
    </source>
</evidence>
<evidence type="ECO:0000256" key="2">
    <source>
        <dbReference type="ARBA" id="ARBA00010022"/>
    </source>
</evidence>
<evidence type="ECO:0000256" key="4">
    <source>
        <dbReference type="SAM" id="SignalP"/>
    </source>
</evidence>
<evidence type="ECO:0008006" key="7">
    <source>
        <dbReference type="Google" id="ProtNLM"/>
    </source>
</evidence>
<gene>
    <name evidence="5" type="ORF">PV328_005273</name>
</gene>